<dbReference type="EMBL" id="MU128936">
    <property type="protein sequence ID" value="KAF9516842.1"/>
    <property type="molecule type" value="Genomic_DNA"/>
</dbReference>
<feature type="compositionally biased region" description="Polar residues" evidence="1">
    <location>
        <begin position="19"/>
        <end position="38"/>
    </location>
</feature>
<keyword evidence="3" id="KW-1185">Reference proteome</keyword>
<proteinExistence type="predicted"/>
<evidence type="ECO:0000256" key="1">
    <source>
        <dbReference type="SAM" id="MobiDB-lite"/>
    </source>
</evidence>
<feature type="compositionally biased region" description="Pro residues" evidence="1">
    <location>
        <begin position="46"/>
        <end position="65"/>
    </location>
</feature>
<feature type="region of interest" description="Disordered" evidence="1">
    <location>
        <begin position="125"/>
        <end position="166"/>
    </location>
</feature>
<gene>
    <name evidence="2" type="ORF">BS47DRAFT_609266</name>
</gene>
<organism evidence="2 3">
    <name type="scientific">Hydnum rufescens UP504</name>
    <dbReference type="NCBI Taxonomy" id="1448309"/>
    <lineage>
        <taxon>Eukaryota</taxon>
        <taxon>Fungi</taxon>
        <taxon>Dikarya</taxon>
        <taxon>Basidiomycota</taxon>
        <taxon>Agaricomycotina</taxon>
        <taxon>Agaricomycetes</taxon>
        <taxon>Cantharellales</taxon>
        <taxon>Hydnaceae</taxon>
        <taxon>Hydnum</taxon>
    </lineage>
</organism>
<name>A0A9P6B3R4_9AGAM</name>
<evidence type="ECO:0000313" key="3">
    <source>
        <dbReference type="Proteomes" id="UP000886523"/>
    </source>
</evidence>
<dbReference type="Proteomes" id="UP000886523">
    <property type="component" value="Unassembled WGS sequence"/>
</dbReference>
<evidence type="ECO:0000313" key="2">
    <source>
        <dbReference type="EMBL" id="KAF9516842.1"/>
    </source>
</evidence>
<accession>A0A9P6B3R4</accession>
<feature type="compositionally biased region" description="Basic and acidic residues" evidence="1">
    <location>
        <begin position="1"/>
        <end position="10"/>
    </location>
</feature>
<dbReference type="AlphaFoldDB" id="A0A9P6B3R4"/>
<comment type="caution">
    <text evidence="2">The sequence shown here is derived from an EMBL/GenBank/DDBJ whole genome shotgun (WGS) entry which is preliminary data.</text>
</comment>
<sequence>MTSAFRKDSKTFGVEPEESNLQVSTSVPDLTVESSQASEPIEGFVDPPPEVPQPIEPPNGMPPSVPSMVEPTEPQLPEPAVTLEEPTAEIAYGLQVPEPAMAEALSESPQIMPVEERVGMDLEDLDLTSRPDVQFENHIPSRPPSSYNSEHPQDDSDSLAPAAVLE</sequence>
<feature type="region of interest" description="Disordered" evidence="1">
    <location>
        <begin position="1"/>
        <end position="75"/>
    </location>
</feature>
<protein>
    <submittedName>
        <fullName evidence="2">Uncharacterized protein</fullName>
    </submittedName>
</protein>
<reference evidence="2" key="1">
    <citation type="journal article" date="2020" name="Nat. Commun.">
        <title>Large-scale genome sequencing of mycorrhizal fungi provides insights into the early evolution of symbiotic traits.</title>
        <authorList>
            <person name="Miyauchi S."/>
            <person name="Kiss E."/>
            <person name="Kuo A."/>
            <person name="Drula E."/>
            <person name="Kohler A."/>
            <person name="Sanchez-Garcia M."/>
            <person name="Morin E."/>
            <person name="Andreopoulos B."/>
            <person name="Barry K.W."/>
            <person name="Bonito G."/>
            <person name="Buee M."/>
            <person name="Carver A."/>
            <person name="Chen C."/>
            <person name="Cichocki N."/>
            <person name="Clum A."/>
            <person name="Culley D."/>
            <person name="Crous P.W."/>
            <person name="Fauchery L."/>
            <person name="Girlanda M."/>
            <person name="Hayes R.D."/>
            <person name="Keri Z."/>
            <person name="LaButti K."/>
            <person name="Lipzen A."/>
            <person name="Lombard V."/>
            <person name="Magnuson J."/>
            <person name="Maillard F."/>
            <person name="Murat C."/>
            <person name="Nolan M."/>
            <person name="Ohm R.A."/>
            <person name="Pangilinan J."/>
            <person name="Pereira M.F."/>
            <person name="Perotto S."/>
            <person name="Peter M."/>
            <person name="Pfister S."/>
            <person name="Riley R."/>
            <person name="Sitrit Y."/>
            <person name="Stielow J.B."/>
            <person name="Szollosi G."/>
            <person name="Zifcakova L."/>
            <person name="Stursova M."/>
            <person name="Spatafora J.W."/>
            <person name="Tedersoo L."/>
            <person name="Vaario L.M."/>
            <person name="Yamada A."/>
            <person name="Yan M."/>
            <person name="Wang P."/>
            <person name="Xu J."/>
            <person name="Bruns T."/>
            <person name="Baldrian P."/>
            <person name="Vilgalys R."/>
            <person name="Dunand C."/>
            <person name="Henrissat B."/>
            <person name="Grigoriev I.V."/>
            <person name="Hibbett D."/>
            <person name="Nagy L.G."/>
            <person name="Martin F.M."/>
        </authorList>
    </citation>
    <scope>NUCLEOTIDE SEQUENCE</scope>
    <source>
        <strain evidence="2">UP504</strain>
    </source>
</reference>